<dbReference type="PANTHER" id="PTHR33050">
    <property type="entry name" value="REVERSE TRANSCRIPTASE DOMAIN-CONTAINING PROTEIN"/>
    <property type="match status" value="1"/>
</dbReference>
<reference evidence="2" key="1">
    <citation type="submission" date="2023-07" db="EMBL/GenBank/DDBJ databases">
        <authorList>
            <person name="Stuckert A."/>
        </authorList>
    </citation>
    <scope>NUCLEOTIDE SEQUENCE</scope>
</reference>
<sequence length="272" mass="31561">MLHYLDKFLFVGRKGFDNCSKLLDAFSNLMNYFGVPLAEEKMVHPCHCLDFLGITIDTVSVEFCLPTQKLLKIADLIDKFMLDKKVLLKDLQLLLGMLVFTIRVIPMGRIFAKKLYFSIKVYPYSHIRLTKPLKEDLRIWSEFLSNFNGHYLWQSDFIDAEALGLFTDAAGSKDFGAFWNGHWSAECWDQSRIDSVVVNLLRFLVLYCFKANIWLKARHLPGSRNVIADSHTRCQMDRFPTLAPMAGKKGLDCPKHLWTLIWNWRPGIFNNQ</sequence>
<accession>A0ABN9KSF5</accession>
<feature type="domain" description="Reverse transcriptase" evidence="1">
    <location>
        <begin position="1"/>
        <end position="56"/>
    </location>
</feature>
<organism evidence="2 3">
    <name type="scientific">Ranitomeya imitator</name>
    <name type="common">mimic poison frog</name>
    <dbReference type="NCBI Taxonomy" id="111125"/>
    <lineage>
        <taxon>Eukaryota</taxon>
        <taxon>Metazoa</taxon>
        <taxon>Chordata</taxon>
        <taxon>Craniata</taxon>
        <taxon>Vertebrata</taxon>
        <taxon>Euteleostomi</taxon>
        <taxon>Amphibia</taxon>
        <taxon>Batrachia</taxon>
        <taxon>Anura</taxon>
        <taxon>Neobatrachia</taxon>
        <taxon>Hyloidea</taxon>
        <taxon>Dendrobatidae</taxon>
        <taxon>Dendrobatinae</taxon>
        <taxon>Ranitomeya</taxon>
    </lineage>
</organism>
<dbReference type="InterPro" id="IPR052055">
    <property type="entry name" value="Hepadnavirus_pol/RT"/>
</dbReference>
<evidence type="ECO:0000313" key="3">
    <source>
        <dbReference type="Proteomes" id="UP001176940"/>
    </source>
</evidence>
<dbReference type="Proteomes" id="UP001176940">
    <property type="component" value="Unassembled WGS sequence"/>
</dbReference>
<evidence type="ECO:0000313" key="2">
    <source>
        <dbReference type="EMBL" id="CAJ0918982.1"/>
    </source>
</evidence>
<dbReference type="InterPro" id="IPR000477">
    <property type="entry name" value="RT_dom"/>
</dbReference>
<dbReference type="PROSITE" id="PS50878">
    <property type="entry name" value="RT_POL"/>
    <property type="match status" value="1"/>
</dbReference>
<protein>
    <recommendedName>
        <fullName evidence="1">Reverse transcriptase domain-containing protein</fullName>
    </recommendedName>
</protein>
<comment type="caution">
    <text evidence="2">The sequence shown here is derived from an EMBL/GenBank/DDBJ whole genome shotgun (WGS) entry which is preliminary data.</text>
</comment>
<proteinExistence type="predicted"/>
<dbReference type="InterPro" id="IPR043502">
    <property type="entry name" value="DNA/RNA_pol_sf"/>
</dbReference>
<dbReference type="SUPFAM" id="SSF56672">
    <property type="entry name" value="DNA/RNA polymerases"/>
    <property type="match status" value="1"/>
</dbReference>
<keyword evidence="3" id="KW-1185">Reference proteome</keyword>
<dbReference type="PANTHER" id="PTHR33050:SF8">
    <property type="entry name" value="REVERSE TRANSCRIPTASE DOMAIN-CONTAINING PROTEIN"/>
    <property type="match status" value="1"/>
</dbReference>
<evidence type="ECO:0000259" key="1">
    <source>
        <dbReference type="PROSITE" id="PS50878"/>
    </source>
</evidence>
<name>A0ABN9KSF5_9NEOB</name>
<gene>
    <name evidence="2" type="ORF">RIMI_LOCUS905908</name>
</gene>
<dbReference type="EMBL" id="CAUEEQ010001126">
    <property type="protein sequence ID" value="CAJ0918982.1"/>
    <property type="molecule type" value="Genomic_DNA"/>
</dbReference>